<keyword evidence="3" id="KW-0645">Protease</keyword>
<dbReference type="PANTHER" id="PTHR11851">
    <property type="entry name" value="METALLOPROTEASE"/>
    <property type="match status" value="1"/>
</dbReference>
<dbReference type="Pfam" id="PF05193">
    <property type="entry name" value="Peptidase_M16_C"/>
    <property type="match status" value="1"/>
</dbReference>
<evidence type="ECO:0000259" key="2">
    <source>
        <dbReference type="Pfam" id="PF05193"/>
    </source>
</evidence>
<gene>
    <name evidence="3" type="ORF">MNB_SV-15-375</name>
</gene>
<keyword evidence="3" id="KW-0378">Hydrolase</keyword>
<dbReference type="GO" id="GO:0046872">
    <property type="term" value="F:metal ion binding"/>
    <property type="evidence" value="ECO:0007669"/>
    <property type="project" value="InterPro"/>
</dbReference>
<dbReference type="AlphaFoldDB" id="A0A1W1EHJ2"/>
<feature type="domain" description="Peptidase M16 N-terminal" evidence="1">
    <location>
        <begin position="41"/>
        <end position="161"/>
    </location>
</feature>
<dbReference type="InterPro" id="IPR011765">
    <property type="entry name" value="Pept_M16_N"/>
</dbReference>
<sequence length="414" mass="46977">MSAEVKKVEVNGVNVDVIYENSSYIPSVYMKFVFKDSGNLDTDKLGLARFSASLLNEGTLSDGSYNFANKLEAKAISLQAVTGYETFNIEIEALKEQFNYGILQLRELLKEPNYSDKSVEKIRKLSIAKVEKGKNNFDLVASQNLNKLIFKGSKMEYPSIGTIESINDISLKDIKNYINSHLGYDNVIVVVGGDISFEDVTKYIKMILQDLPKSKTSQIEDIALQTPKESLNIATNKDTQQAYIYFASKFNLKYSDKNQYKATVASHILGASGFGSRMMEELRVKRGLTYGAYAYFVSMRFTNYFTGHLSTKLESQKEALEVVQKIVDEFVAKGVTQKELEATKRYILGSEPLKNESLSQRLNSAFNNFYYERGLDYNSKKLKDIENLTLEELNEFIKSHKEIRDITFSIVTNK</sequence>
<dbReference type="SUPFAM" id="SSF63411">
    <property type="entry name" value="LuxS/MPP-like metallohydrolase"/>
    <property type="match status" value="2"/>
</dbReference>
<evidence type="ECO:0000259" key="1">
    <source>
        <dbReference type="Pfam" id="PF00675"/>
    </source>
</evidence>
<protein>
    <submittedName>
        <fullName evidence="3">Zinc protease-like protein</fullName>
    </submittedName>
</protein>
<dbReference type="EMBL" id="FRYL01000002">
    <property type="protein sequence ID" value="SHO80282.1"/>
    <property type="molecule type" value="Genomic_DNA"/>
</dbReference>
<dbReference type="InterPro" id="IPR050361">
    <property type="entry name" value="MPP/UQCRC_Complex"/>
</dbReference>
<proteinExistence type="predicted"/>
<accession>A0A1W1EHJ2</accession>
<dbReference type="GO" id="GO:0008233">
    <property type="term" value="F:peptidase activity"/>
    <property type="evidence" value="ECO:0007669"/>
    <property type="project" value="UniProtKB-KW"/>
</dbReference>
<reference evidence="3" key="1">
    <citation type="submission" date="2016-10" db="EMBL/GenBank/DDBJ databases">
        <authorList>
            <person name="de Groot N.N."/>
        </authorList>
    </citation>
    <scope>NUCLEOTIDE SEQUENCE</scope>
</reference>
<dbReference type="GO" id="GO:0006508">
    <property type="term" value="P:proteolysis"/>
    <property type="evidence" value="ECO:0007669"/>
    <property type="project" value="UniProtKB-KW"/>
</dbReference>
<name>A0A1W1EHJ2_9ZZZZ</name>
<organism evidence="3">
    <name type="scientific">hydrothermal vent metagenome</name>
    <dbReference type="NCBI Taxonomy" id="652676"/>
    <lineage>
        <taxon>unclassified sequences</taxon>
        <taxon>metagenomes</taxon>
        <taxon>ecological metagenomes</taxon>
    </lineage>
</organism>
<dbReference type="Pfam" id="PF00675">
    <property type="entry name" value="Peptidase_M16"/>
    <property type="match status" value="1"/>
</dbReference>
<feature type="domain" description="Peptidase M16 C-terminal" evidence="2">
    <location>
        <begin position="168"/>
        <end position="345"/>
    </location>
</feature>
<evidence type="ECO:0000313" key="3">
    <source>
        <dbReference type="EMBL" id="SHO80282.1"/>
    </source>
</evidence>
<dbReference type="InterPro" id="IPR011249">
    <property type="entry name" value="Metalloenz_LuxS/M16"/>
</dbReference>
<dbReference type="InterPro" id="IPR007863">
    <property type="entry name" value="Peptidase_M16_C"/>
</dbReference>
<dbReference type="Gene3D" id="3.30.830.10">
    <property type="entry name" value="Metalloenzyme, LuxS/M16 peptidase-like"/>
    <property type="match status" value="2"/>
</dbReference>
<dbReference type="PANTHER" id="PTHR11851:SF225">
    <property type="entry name" value="NON-PEPTIDASE HOMOLOG YMXG"/>
    <property type="match status" value="1"/>
</dbReference>